<accession>A0ABV7YN06</accession>
<feature type="active site" description="Proton donor" evidence="3">
    <location>
        <position position="271"/>
    </location>
</feature>
<dbReference type="PANTHER" id="PTHR13170">
    <property type="entry name" value="O-GLCNACASE"/>
    <property type="match status" value="1"/>
</dbReference>
<dbReference type="PROSITE" id="PS50022">
    <property type="entry name" value="FA58C_3"/>
    <property type="match status" value="1"/>
</dbReference>
<dbReference type="RefSeq" id="WP_205121950.1">
    <property type="nucleotide sequence ID" value="NZ_JAFBCM010000001.1"/>
</dbReference>
<evidence type="ECO:0000256" key="1">
    <source>
        <dbReference type="ARBA" id="ARBA00022801"/>
    </source>
</evidence>
<keyword evidence="4" id="KW-0732">Signal</keyword>
<evidence type="ECO:0000256" key="3">
    <source>
        <dbReference type="PROSITE-ProRule" id="PRU01353"/>
    </source>
</evidence>
<keyword evidence="2 3" id="KW-0326">Glycosidase</keyword>
<dbReference type="EMBL" id="JBHRZH010000055">
    <property type="protein sequence ID" value="MFC3766442.1"/>
    <property type="molecule type" value="Genomic_DNA"/>
</dbReference>
<dbReference type="InterPro" id="IPR015882">
    <property type="entry name" value="HEX_bac_N"/>
</dbReference>
<feature type="chain" id="PRO_5045337466" evidence="4">
    <location>
        <begin position="28"/>
        <end position="866"/>
    </location>
</feature>
<feature type="domain" description="GH84" evidence="6">
    <location>
        <begin position="156"/>
        <end position="435"/>
    </location>
</feature>
<dbReference type="Pfam" id="PF07555">
    <property type="entry name" value="NAGidase"/>
    <property type="match status" value="1"/>
</dbReference>
<gene>
    <name evidence="7" type="ORF">ACFOUW_36835</name>
</gene>
<dbReference type="Gene3D" id="3.20.20.80">
    <property type="entry name" value="Glycosidases"/>
    <property type="match status" value="1"/>
</dbReference>
<reference evidence="8" key="1">
    <citation type="journal article" date="2019" name="Int. J. Syst. Evol. Microbiol.">
        <title>The Global Catalogue of Microorganisms (GCM) 10K type strain sequencing project: providing services to taxonomists for standard genome sequencing and annotation.</title>
        <authorList>
            <consortium name="The Broad Institute Genomics Platform"/>
            <consortium name="The Broad Institute Genome Sequencing Center for Infectious Disease"/>
            <person name="Wu L."/>
            <person name="Ma J."/>
        </authorList>
    </citation>
    <scope>NUCLEOTIDE SEQUENCE [LARGE SCALE GENOMIC DNA]</scope>
    <source>
        <strain evidence="8">CGMCC 4.7241</strain>
    </source>
</reference>
<evidence type="ECO:0000256" key="2">
    <source>
        <dbReference type="ARBA" id="ARBA00023295"/>
    </source>
</evidence>
<dbReference type="InterPro" id="IPR017853">
    <property type="entry name" value="GH"/>
</dbReference>
<dbReference type="Proteomes" id="UP001595699">
    <property type="component" value="Unassembled WGS sequence"/>
</dbReference>
<feature type="domain" description="F5/8 type C" evidence="5">
    <location>
        <begin position="601"/>
        <end position="746"/>
    </location>
</feature>
<dbReference type="Pfam" id="PF21774">
    <property type="entry name" value="NagJ_C"/>
    <property type="match status" value="1"/>
</dbReference>
<dbReference type="SUPFAM" id="SSF49785">
    <property type="entry name" value="Galactose-binding domain-like"/>
    <property type="match status" value="1"/>
</dbReference>
<proteinExistence type="inferred from homology"/>
<evidence type="ECO:0000259" key="5">
    <source>
        <dbReference type="PROSITE" id="PS50022"/>
    </source>
</evidence>
<dbReference type="InterPro" id="IPR008979">
    <property type="entry name" value="Galactose-bd-like_sf"/>
</dbReference>
<dbReference type="InterPro" id="IPR051822">
    <property type="entry name" value="Glycosyl_Hydrolase_84"/>
</dbReference>
<dbReference type="SUPFAM" id="SSF51445">
    <property type="entry name" value="(Trans)glycosidases"/>
    <property type="match status" value="1"/>
</dbReference>
<keyword evidence="1 3" id="KW-0378">Hydrolase</keyword>
<dbReference type="InterPro" id="IPR049019">
    <property type="entry name" value="NagJ-like_helical"/>
</dbReference>
<organism evidence="7 8">
    <name type="scientific">Tenggerimyces flavus</name>
    <dbReference type="NCBI Taxonomy" id="1708749"/>
    <lineage>
        <taxon>Bacteria</taxon>
        <taxon>Bacillati</taxon>
        <taxon>Actinomycetota</taxon>
        <taxon>Actinomycetes</taxon>
        <taxon>Propionibacteriales</taxon>
        <taxon>Nocardioidaceae</taxon>
        <taxon>Tenggerimyces</taxon>
    </lineage>
</organism>
<evidence type="ECO:0000256" key="4">
    <source>
        <dbReference type="SAM" id="SignalP"/>
    </source>
</evidence>
<dbReference type="SUPFAM" id="SSF55545">
    <property type="entry name" value="beta-N-acetylhexosaminidase-like domain"/>
    <property type="match status" value="1"/>
</dbReference>
<dbReference type="Gene3D" id="2.60.120.260">
    <property type="entry name" value="Galactose-binding domain-like"/>
    <property type="match status" value="1"/>
</dbReference>
<dbReference type="InterPro" id="IPR029018">
    <property type="entry name" value="Hex-like_dom2"/>
</dbReference>
<dbReference type="InterPro" id="IPR000421">
    <property type="entry name" value="FA58C"/>
</dbReference>
<evidence type="ECO:0000259" key="6">
    <source>
        <dbReference type="PROSITE" id="PS52009"/>
    </source>
</evidence>
<dbReference type="InterPro" id="IPR011496">
    <property type="entry name" value="O-GlcNAcase_cat"/>
</dbReference>
<comment type="caution">
    <text evidence="7">The sequence shown here is derived from an EMBL/GenBank/DDBJ whole genome shotgun (WGS) entry which is preliminary data.</text>
</comment>
<name>A0ABV7YN06_9ACTN</name>
<comment type="similarity">
    <text evidence="3">Belongs to the glycosyl hydrolase 84 family.</text>
</comment>
<dbReference type="PANTHER" id="PTHR13170:SF16">
    <property type="entry name" value="PROTEIN O-GLCNACASE"/>
    <property type="match status" value="1"/>
</dbReference>
<evidence type="ECO:0000313" key="7">
    <source>
        <dbReference type="EMBL" id="MFC3766442.1"/>
    </source>
</evidence>
<protein>
    <submittedName>
        <fullName evidence="7">Beta-N-acetylglucosaminidase domain-containing protein</fullName>
    </submittedName>
</protein>
<dbReference type="Pfam" id="PF02838">
    <property type="entry name" value="Glyco_hydro_20b"/>
    <property type="match status" value="1"/>
</dbReference>
<dbReference type="Gene3D" id="3.30.379.10">
    <property type="entry name" value="Chitobiase/beta-hexosaminidase domain 2-like"/>
    <property type="match status" value="1"/>
</dbReference>
<sequence>MSRVVRTAAAVFAAGCLLLGPLPAAQAASDDVRLTPVVGLVRAADTDPAAEQVVRAALTAAGVRRVVLTDGQRPPTHVTVWLGDGDAALAELGVPNADGLAAEGFVLAAGGEDIVLDGVDADGTFYAAHELRTLIEPRNGRPQVRAATIREEPRMRYRGLIEGFYGTPWTQSERLGLLDYLGSHRMNTFEYAPKDDPYHRELWRDPYPADKLAQLGALVDRAIANHVDFTFALSPGLSICYTLEADRQALLAKFESLYELGVRAFNVPLDDIDYSTWHCDADRERYGTGGGAAGRAQSELLNVVQQWVAGKGDEAPLQMVPTEYYNVTESPYKKAIRDLLDPDVVVHWTGTAVIPHDITRAQAAQARAVFGHQILVWDNYPVNDYIAGRIPLGPYTGREPGLSNEVAGVISNPMNQPVLSTIALYSFGEYGWDDVSYDATASWERALAERAGGDPEVLSALRTFADLNWYEGTLHLDRAPQLSAEVAAFWSAWNAGRRAEAVAGLRPVVRALVEAPDVLRGALAPDFVAEADAWLSATKLWARAMEVALDGLAAADPSAAWTQRQLASGFVKQARALRDTRLPHANVAPLVGDGVVDTFVAESARRFDASVGVGVDRAVGTTSMGTYADNVPARMLDGSLDTFYWSDNAPQTGDSVGIDLGRARPIGGIAVLMGKPGSPSDFIGNGVLEHSTNGTAWTELARGTTAEVRATVPAGTTARYVRYRALANNDPYWLVVREFAVDVLDATRLTVSGTPLPAAGSALRSAADDDVATSYVAASAPVAGDELVVTLSAARELDSVTILQETGAAGSGEVSVRRAGEWVPIGALGGTFTDLAAGGEADAIRIAWAAGGPPPRVAEIVPRYTP</sequence>
<dbReference type="PROSITE" id="PS52009">
    <property type="entry name" value="GH84"/>
    <property type="match status" value="1"/>
</dbReference>
<keyword evidence="8" id="KW-1185">Reference proteome</keyword>
<dbReference type="Pfam" id="PF00754">
    <property type="entry name" value="F5_F8_type_C"/>
    <property type="match status" value="1"/>
</dbReference>
<dbReference type="Gene3D" id="1.20.58.460">
    <property type="entry name" value="Hyaluronidase post-catalytic domain-like"/>
    <property type="match status" value="1"/>
</dbReference>
<evidence type="ECO:0000313" key="8">
    <source>
        <dbReference type="Proteomes" id="UP001595699"/>
    </source>
</evidence>
<feature type="signal peptide" evidence="4">
    <location>
        <begin position="1"/>
        <end position="27"/>
    </location>
</feature>